<reference evidence="1 2" key="1">
    <citation type="submission" date="2023-08" db="EMBL/GenBank/DDBJ databases">
        <title>Black Yeasts Isolated from many extreme environments.</title>
        <authorList>
            <person name="Coleine C."/>
            <person name="Stajich J.E."/>
            <person name="Selbmann L."/>
        </authorList>
    </citation>
    <scope>NUCLEOTIDE SEQUENCE [LARGE SCALE GENOMIC DNA]</scope>
    <source>
        <strain evidence="1 2">CCFEE 5885</strain>
    </source>
</reference>
<protein>
    <submittedName>
        <fullName evidence="1">Uncharacterized protein</fullName>
    </submittedName>
</protein>
<dbReference type="EMBL" id="JAVRRG010000143">
    <property type="protein sequence ID" value="KAK5080843.1"/>
    <property type="molecule type" value="Genomic_DNA"/>
</dbReference>
<comment type="caution">
    <text evidence="1">The sequence shown here is derived from an EMBL/GenBank/DDBJ whole genome shotgun (WGS) entry which is preliminary data.</text>
</comment>
<proteinExistence type="predicted"/>
<sequence>MTSVGEPLHLDHEHVVALSDGLRVYDRLDITIDQPPSEADDEEIDDSIYEERKDNAYADSGSDPILVELRLRNGVLSLADPTKAATSVSQLTSNATHT</sequence>
<accession>A0ABR0K093</accession>
<organism evidence="1 2">
    <name type="scientific">Lithohypha guttulata</name>
    <dbReference type="NCBI Taxonomy" id="1690604"/>
    <lineage>
        <taxon>Eukaryota</taxon>
        <taxon>Fungi</taxon>
        <taxon>Dikarya</taxon>
        <taxon>Ascomycota</taxon>
        <taxon>Pezizomycotina</taxon>
        <taxon>Eurotiomycetes</taxon>
        <taxon>Chaetothyriomycetidae</taxon>
        <taxon>Chaetothyriales</taxon>
        <taxon>Trichomeriaceae</taxon>
        <taxon>Lithohypha</taxon>
    </lineage>
</organism>
<evidence type="ECO:0000313" key="1">
    <source>
        <dbReference type="EMBL" id="KAK5080843.1"/>
    </source>
</evidence>
<keyword evidence="2" id="KW-1185">Reference proteome</keyword>
<dbReference type="Proteomes" id="UP001345013">
    <property type="component" value="Unassembled WGS sequence"/>
</dbReference>
<evidence type="ECO:0000313" key="2">
    <source>
        <dbReference type="Proteomes" id="UP001345013"/>
    </source>
</evidence>
<gene>
    <name evidence="1" type="ORF">LTR24_008360</name>
</gene>
<name>A0ABR0K093_9EURO</name>